<keyword evidence="1" id="KW-0444">Lipid biosynthesis</keyword>
<name>A0A8H7F4Q3_AGABI</name>
<keyword evidence="3" id="KW-0752">Steroid biosynthesis</keyword>
<keyword evidence="4" id="KW-0560">Oxidoreductase</keyword>
<organism evidence="9 10">
    <name type="scientific">Agaricus bisporus var. burnettii</name>
    <dbReference type="NCBI Taxonomy" id="192524"/>
    <lineage>
        <taxon>Eukaryota</taxon>
        <taxon>Fungi</taxon>
        <taxon>Dikarya</taxon>
        <taxon>Basidiomycota</taxon>
        <taxon>Agaricomycotina</taxon>
        <taxon>Agaricomycetes</taxon>
        <taxon>Agaricomycetidae</taxon>
        <taxon>Agaricales</taxon>
        <taxon>Agaricineae</taxon>
        <taxon>Agaricaceae</taxon>
        <taxon>Agaricus</taxon>
    </lineage>
</organism>
<accession>A0A8H7F4Q3</accession>
<feature type="transmembrane region" description="Helical" evidence="7">
    <location>
        <begin position="544"/>
        <end position="565"/>
    </location>
</feature>
<protein>
    <recommendedName>
        <fullName evidence="8">DUF6534 domain-containing protein</fullName>
    </recommendedName>
</protein>
<keyword evidence="2" id="KW-0521">NADP</keyword>
<keyword evidence="7" id="KW-1133">Transmembrane helix</keyword>
<evidence type="ECO:0000256" key="1">
    <source>
        <dbReference type="ARBA" id="ARBA00022516"/>
    </source>
</evidence>
<feature type="transmembrane region" description="Helical" evidence="7">
    <location>
        <begin position="399"/>
        <end position="420"/>
    </location>
</feature>
<dbReference type="PANTHER" id="PTHR43647:SF1">
    <property type="entry name" value="3-KETO-STEROID REDUCTASE ERG27"/>
    <property type="match status" value="1"/>
</dbReference>
<evidence type="ECO:0000259" key="8">
    <source>
        <dbReference type="Pfam" id="PF20152"/>
    </source>
</evidence>
<dbReference type="Pfam" id="PF20152">
    <property type="entry name" value="DUF6534"/>
    <property type="match status" value="1"/>
</dbReference>
<dbReference type="PANTHER" id="PTHR43647">
    <property type="entry name" value="DEHYDROGENASE"/>
    <property type="match status" value="1"/>
</dbReference>
<proteinExistence type="inferred from homology"/>
<feature type="transmembrane region" description="Helical" evidence="7">
    <location>
        <begin position="470"/>
        <end position="490"/>
    </location>
</feature>
<evidence type="ECO:0000256" key="7">
    <source>
        <dbReference type="SAM" id="Phobius"/>
    </source>
</evidence>
<evidence type="ECO:0000256" key="4">
    <source>
        <dbReference type="ARBA" id="ARBA00023002"/>
    </source>
</evidence>
<feature type="domain" description="DUF6534" evidence="8">
    <location>
        <begin position="550"/>
        <end position="654"/>
    </location>
</feature>
<dbReference type="InterPro" id="IPR036291">
    <property type="entry name" value="NAD(P)-bd_dom_sf"/>
</dbReference>
<keyword evidence="7" id="KW-0812">Transmembrane</keyword>
<dbReference type="EMBL" id="JABXXO010000006">
    <property type="protein sequence ID" value="KAF7776786.1"/>
    <property type="molecule type" value="Genomic_DNA"/>
</dbReference>
<evidence type="ECO:0000256" key="6">
    <source>
        <dbReference type="ARBA" id="ARBA00023593"/>
    </source>
</evidence>
<keyword evidence="5" id="KW-0443">Lipid metabolism</keyword>
<dbReference type="InterPro" id="IPR051593">
    <property type="entry name" value="Ergosterol_Biosynth_ERG27"/>
</dbReference>
<dbReference type="GO" id="GO:0005811">
    <property type="term" value="C:lipid droplet"/>
    <property type="evidence" value="ECO:0007669"/>
    <property type="project" value="TreeGrafter"/>
</dbReference>
<evidence type="ECO:0000256" key="5">
    <source>
        <dbReference type="ARBA" id="ARBA00023098"/>
    </source>
</evidence>
<evidence type="ECO:0000313" key="10">
    <source>
        <dbReference type="Proteomes" id="UP000629468"/>
    </source>
</evidence>
<comment type="caution">
    <text evidence="9">The sequence shown here is derived from an EMBL/GenBank/DDBJ whole genome shotgun (WGS) entry which is preliminary data.</text>
</comment>
<dbReference type="Gene3D" id="3.40.50.720">
    <property type="entry name" value="NAD(P)-binding Rossmann-like Domain"/>
    <property type="match status" value="1"/>
</dbReference>
<evidence type="ECO:0000256" key="2">
    <source>
        <dbReference type="ARBA" id="ARBA00022857"/>
    </source>
</evidence>
<dbReference type="GO" id="GO:0005789">
    <property type="term" value="C:endoplasmic reticulum membrane"/>
    <property type="evidence" value="ECO:0007669"/>
    <property type="project" value="TreeGrafter"/>
</dbReference>
<dbReference type="GO" id="GO:0000253">
    <property type="term" value="F:3-beta-hydroxysteroid 3-dehydrogenase (NADP+) activity"/>
    <property type="evidence" value="ECO:0007669"/>
    <property type="project" value="TreeGrafter"/>
</dbReference>
<evidence type="ECO:0000256" key="3">
    <source>
        <dbReference type="ARBA" id="ARBA00022955"/>
    </source>
</evidence>
<gene>
    <name evidence="9" type="ORF">Agabi119p4_5179</name>
</gene>
<feature type="transmembrane region" description="Helical" evidence="7">
    <location>
        <begin position="432"/>
        <end position="450"/>
    </location>
</feature>
<comment type="similarity">
    <text evidence="6">Belongs to the short-chain dehydrogenases/reductases (SDR) family. ERG27 subfamily.</text>
</comment>
<dbReference type="AlphaFoldDB" id="A0A8H7F4Q3"/>
<dbReference type="GO" id="GO:0006694">
    <property type="term" value="P:steroid biosynthetic process"/>
    <property type="evidence" value="ECO:0007669"/>
    <property type="project" value="UniProtKB-KW"/>
</dbReference>
<keyword evidence="7" id="KW-0472">Membrane</keyword>
<evidence type="ECO:0000313" key="9">
    <source>
        <dbReference type="EMBL" id="KAF7776786.1"/>
    </source>
</evidence>
<reference evidence="9 10" key="1">
    <citation type="journal article" name="Sci. Rep.">
        <title>Telomere-to-telomere assembled and centromere annotated genomes of the two main subspecies of the button mushroom Agaricus bisporus reveal especially polymorphic chromosome ends.</title>
        <authorList>
            <person name="Sonnenberg A.S.M."/>
            <person name="Sedaghat-Telgerd N."/>
            <person name="Lavrijssen B."/>
            <person name="Ohm R.A."/>
            <person name="Hendrickx P.M."/>
            <person name="Scholtmeijer K."/>
            <person name="Baars J.J.P."/>
            <person name="van Peer A."/>
        </authorList>
    </citation>
    <scope>NUCLEOTIDE SEQUENCE [LARGE SCALE GENOMIC DNA]</scope>
    <source>
        <strain evidence="9 10">H119_p4</strain>
    </source>
</reference>
<sequence length="690" mass="77838">MAKRRITIVTGANGGRLFKGAKRAETAKDKLFQLLDTYIEGLKKNVDEYVHAKKFRELVEIRVHLLDLSTMHSVFKFADEISRQYPYITDLICNAGFASFVSIDWPSCIMQLITQPLTAVTAPCYYLQNQGEVSADGLGWVWQCNMFGHYSLYKSFEPLFKASPSGGRVIWASSLEASPSYYESDDWQLTKTKHSYENVKYQIDLVATHLDLRARRVLEQDPTSRPTRHFITEPGVCSTNVSKNLTNPISAIIKVWIFYLARLFGSVHHTIKPYKAAIASVHILLAPLWFFALTSQPVRYGAETDWRGRERVALSPVKQWGENCAKGETLLEKCEILYEGAVGQVVGACIWGILRTLSRRLVHLNEMYQVATILDKEHISMNPDPEVLNFIVTYRRGPLVGNLLNVLLYGILTVQTYLYYVAFPNDKKITKAIVAFVFTIDTAQTTLALYDFYQPFRVNGDHLIQDYTTHQWLTIPLSSTLIATVAHLFYAHRIYTLSKNKIVTSIVIVLSLVQLVFGLVTAMLFLGIAEFLAATVVFYLGDYAWGPAGAVCDLVIAVYMTWFLTKQRKRSPSRKTQVMVTRIKRLVLETGLLTGEYSDGLSALVPCAQFNPVAVFAASYLLFLISVGYNTLTIPGLTLGKIYSNSILVLLNNRCTIAGGRNEPAFEFEVDSYHLSDLPRREDAEHGIRE</sequence>
<dbReference type="InterPro" id="IPR045339">
    <property type="entry name" value="DUF6534"/>
</dbReference>
<dbReference type="GO" id="GO:0005741">
    <property type="term" value="C:mitochondrial outer membrane"/>
    <property type="evidence" value="ECO:0007669"/>
    <property type="project" value="TreeGrafter"/>
</dbReference>
<dbReference type="Proteomes" id="UP000629468">
    <property type="component" value="Unassembled WGS sequence"/>
</dbReference>
<dbReference type="SUPFAM" id="SSF51735">
    <property type="entry name" value="NAD(P)-binding Rossmann-fold domains"/>
    <property type="match status" value="1"/>
</dbReference>
<feature type="transmembrane region" description="Helical" evidence="7">
    <location>
        <begin position="502"/>
        <end position="532"/>
    </location>
</feature>